<organism evidence="2 3">
    <name type="scientific">Orbus hercynius</name>
    <dbReference type="NCBI Taxonomy" id="593135"/>
    <lineage>
        <taxon>Bacteria</taxon>
        <taxon>Pseudomonadati</taxon>
        <taxon>Pseudomonadota</taxon>
        <taxon>Gammaproteobacteria</taxon>
        <taxon>Orbales</taxon>
        <taxon>Orbaceae</taxon>
        <taxon>Orbus</taxon>
    </lineage>
</organism>
<dbReference type="EMBL" id="RBWY01000011">
    <property type="protein sequence ID" value="RKS84351.1"/>
    <property type="molecule type" value="Genomic_DNA"/>
</dbReference>
<evidence type="ECO:0000313" key="2">
    <source>
        <dbReference type="EMBL" id="RKS84351.1"/>
    </source>
</evidence>
<dbReference type="RefSeq" id="WP_121146022.1">
    <property type="nucleotide sequence ID" value="NZ_RBWY01000011.1"/>
</dbReference>
<feature type="chain" id="PRO_5019796517" evidence="1">
    <location>
        <begin position="23"/>
        <end position="219"/>
    </location>
</feature>
<proteinExistence type="predicted"/>
<keyword evidence="1" id="KW-0732">Signal</keyword>
<gene>
    <name evidence="2" type="ORF">DES39_2183</name>
</gene>
<name>A0A495RAH6_9GAMM</name>
<keyword evidence="3" id="KW-1185">Reference proteome</keyword>
<dbReference type="OrthoDB" id="8637570at2"/>
<evidence type="ECO:0000313" key="3">
    <source>
        <dbReference type="Proteomes" id="UP000278542"/>
    </source>
</evidence>
<comment type="caution">
    <text evidence="2">The sequence shown here is derived from an EMBL/GenBank/DDBJ whole genome shotgun (WGS) entry which is preliminary data.</text>
</comment>
<evidence type="ECO:0000256" key="1">
    <source>
        <dbReference type="SAM" id="SignalP"/>
    </source>
</evidence>
<dbReference type="Proteomes" id="UP000278542">
    <property type="component" value="Unassembled WGS sequence"/>
</dbReference>
<protein>
    <submittedName>
        <fullName evidence="2">Uncharacterized protein</fullName>
    </submittedName>
</protein>
<dbReference type="PROSITE" id="PS51257">
    <property type="entry name" value="PROKAR_LIPOPROTEIN"/>
    <property type="match status" value="1"/>
</dbReference>
<accession>A0A495RAH6</accession>
<sequence length="219" mass="25092">MSKWQKITMIFTLFLLVGCENAELKKTLQTGFDNTNPTGTRGVCFTVGRIDYPYTSKYVEGKLDDFGFGLNREKKRNENLNQRLAMFARLGLLSETAALDDNGQPTGFYQYNFTDEGLKYKAYYLGGTSQVFCFGRVVVDSIGNKLWEPNKTMATIRYYYHVEGEIPEWAKSPELNMIFGLSNNNEKIDWNNRHTIESFKKTKEGLKPFVFPGILVFGT</sequence>
<feature type="signal peptide" evidence="1">
    <location>
        <begin position="1"/>
        <end position="22"/>
    </location>
</feature>
<dbReference type="AlphaFoldDB" id="A0A495RAH6"/>
<reference evidence="2 3" key="1">
    <citation type="submission" date="2018-10" db="EMBL/GenBank/DDBJ databases">
        <title>Genomic Encyclopedia of Type Strains, Phase IV (KMG-IV): sequencing the most valuable type-strain genomes for metagenomic binning, comparative biology and taxonomic classification.</title>
        <authorList>
            <person name="Goeker M."/>
        </authorList>
    </citation>
    <scope>NUCLEOTIDE SEQUENCE [LARGE SCALE GENOMIC DNA]</scope>
    <source>
        <strain evidence="2 3">DSM 22228</strain>
    </source>
</reference>